<dbReference type="InterPro" id="IPR015424">
    <property type="entry name" value="PyrdxlP-dep_Trfase"/>
</dbReference>
<keyword evidence="2" id="KW-0663">Pyridoxal phosphate</keyword>
<gene>
    <name evidence="4" type="ORF">CEUSTIGMA_g12635.t1</name>
</gene>
<dbReference type="InterPro" id="IPR015422">
    <property type="entry name" value="PyrdxlP-dep_Trfase_small"/>
</dbReference>
<dbReference type="OrthoDB" id="10261433at2759"/>
<keyword evidence="5" id="KW-1185">Reference proteome</keyword>
<evidence type="ECO:0000313" key="5">
    <source>
        <dbReference type="Proteomes" id="UP000232323"/>
    </source>
</evidence>
<dbReference type="InterPro" id="IPR011009">
    <property type="entry name" value="Kinase-like_dom_sf"/>
</dbReference>
<dbReference type="Proteomes" id="UP000232323">
    <property type="component" value="Unassembled WGS sequence"/>
</dbReference>
<evidence type="ECO:0000259" key="3">
    <source>
        <dbReference type="Pfam" id="PF01636"/>
    </source>
</evidence>
<dbReference type="CDD" id="cd00610">
    <property type="entry name" value="OAT_like"/>
    <property type="match status" value="1"/>
</dbReference>
<dbReference type="GO" id="GO:0005739">
    <property type="term" value="C:mitochondrion"/>
    <property type="evidence" value="ECO:0007669"/>
    <property type="project" value="TreeGrafter"/>
</dbReference>
<comment type="similarity">
    <text evidence="1">Belongs to the class-III pyridoxal-phosphate-dependent aminotransferase family.</text>
</comment>
<dbReference type="Pfam" id="PF00202">
    <property type="entry name" value="Aminotran_3"/>
    <property type="match status" value="1"/>
</dbReference>
<dbReference type="SUPFAM" id="SSF53383">
    <property type="entry name" value="PLP-dependent transferases"/>
    <property type="match status" value="1"/>
</dbReference>
<dbReference type="Pfam" id="PF01636">
    <property type="entry name" value="APH"/>
    <property type="match status" value="1"/>
</dbReference>
<feature type="domain" description="Aminoglycoside phosphotransferase" evidence="3">
    <location>
        <begin position="58"/>
        <end position="305"/>
    </location>
</feature>
<sequence>MVFEFVNLTCPVITPSQASQLAHELFGISCIEEPKSLGSCQDANFRIRCHNESGTRLSYVLKVANKSTPQPALDLENKALLQMQAFFKSQVKSEVLAAATDEDSKQVITTFQVPLPQACSSWNSGDDSASEKYIATSIIDGVSHHIRLLSYVEGTVLSDFLHVGVEQLREVGKTAAMFAQGLSYFHHPSSVRKMQWDARISQQVVKALSSSVVDETLREQVTNLCESAWECISPLAPHLRTQVIHGDLAHYNLVAERDPVTAAPRLSGAIDFGDVGEGWVVAELTTALTALLERDTVPVLDQAVAVVAGFHSRFPLTEAEVEAIWPLVSARACVLCVSMCHQIKIDPDNPYNVEEEARDWQLFERVRSIHFAVAEEAFRWAVGLPPSKAVLGAQAWLRHYLQGCSTGAGSRMLPSLLTADVKAAVTLVDLGVLSPALSDGAWLTPEDIKVAVESAAAASSTDSPKSQQLKLLSCQGAENHQKHVVLGAYGEVRLINALSGDCHRAPSCVNLGVEVFLPEGTAVHVPADCVVTAVHAEAGAISLSVEDSTQLEIRLSGIHASVGSVAAGLKIQAGAILGNVRQPSPGELLPSHLRLQVVAVPCHHAAVPCSCPVSASLAWIIMCPNPAPLLGLEASTVQHIHSLHLLSAAALKMKSWSKDDITPGDDLKPVGDALMSRYQSVPRVQEHYFRHPPQIERGWGAHLFDTEGRAYLDVVNNVAVIGHSHPAVTEAATSQLKLLNTNSRFVYEKLGSFAQQIVATMPPGSGLDQVFLVNSGSEATDLAMRLARTYTGRRDVICLEGAYHGITTASDEVSTTLNDNPRSRETRPPWIHLVPMPNMYRGAWTGDDAGSRYADKVRDKVQELQSADKLAHPWYGEPSNRGPAAFIAEPLSGNAGGVELPPGYLSQAYAAVRAAGGVCIADEVQVGYGRLGGTFWGFMEHGVTPDILTMAKAAGNGYPLGFVVTTKAIAEAMALDGSFFSSAGGGPVSCAVGSAVLSTVIKEELQANAEKVGAHLRTRLLELAKAHPQSVGFIHGHGLYMGVEIVEDAASKRPGTAQARAINDRLLELGVVCHATGDYSNVLKVKPPLCFSRENADFFVDTLDLVLTEREPCL</sequence>
<proteinExistence type="inferred from homology"/>
<dbReference type="GO" id="GO:0008483">
    <property type="term" value="F:transaminase activity"/>
    <property type="evidence" value="ECO:0007669"/>
    <property type="project" value="InterPro"/>
</dbReference>
<accession>A0A250XQ82</accession>
<dbReference type="Gene3D" id="3.90.1150.10">
    <property type="entry name" value="Aspartate Aminotransferase, domain 1"/>
    <property type="match status" value="1"/>
</dbReference>
<dbReference type="EMBL" id="BEGY01000156">
    <property type="protein sequence ID" value="GAX85215.1"/>
    <property type="molecule type" value="Genomic_DNA"/>
</dbReference>
<evidence type="ECO:0000313" key="4">
    <source>
        <dbReference type="EMBL" id="GAX85215.1"/>
    </source>
</evidence>
<name>A0A250XQ82_9CHLO</name>
<dbReference type="GO" id="GO:0030170">
    <property type="term" value="F:pyridoxal phosphate binding"/>
    <property type="evidence" value="ECO:0007669"/>
    <property type="project" value="InterPro"/>
</dbReference>
<dbReference type="PROSITE" id="PS00600">
    <property type="entry name" value="AA_TRANSFER_CLASS_3"/>
    <property type="match status" value="1"/>
</dbReference>
<dbReference type="PANTHER" id="PTHR45688">
    <property type="match status" value="1"/>
</dbReference>
<dbReference type="STRING" id="1157962.A0A250XQ82"/>
<dbReference type="InterPro" id="IPR049704">
    <property type="entry name" value="Aminotrans_3_PPA_site"/>
</dbReference>
<dbReference type="InterPro" id="IPR002575">
    <property type="entry name" value="Aminoglycoside_PTrfase"/>
</dbReference>
<comment type="caution">
    <text evidence="4">The sequence shown here is derived from an EMBL/GenBank/DDBJ whole genome shotgun (WGS) entry which is preliminary data.</text>
</comment>
<protein>
    <recommendedName>
        <fullName evidence="3">Aminoglycoside phosphotransferase domain-containing protein</fullName>
    </recommendedName>
</protein>
<dbReference type="AlphaFoldDB" id="A0A250XQ82"/>
<evidence type="ECO:0000256" key="1">
    <source>
        <dbReference type="ARBA" id="ARBA00008954"/>
    </source>
</evidence>
<dbReference type="Gene3D" id="3.40.640.10">
    <property type="entry name" value="Type I PLP-dependent aspartate aminotransferase-like (Major domain)"/>
    <property type="match status" value="1"/>
</dbReference>
<dbReference type="InterPro" id="IPR005814">
    <property type="entry name" value="Aminotrans_3"/>
</dbReference>
<evidence type="ECO:0000256" key="2">
    <source>
        <dbReference type="ARBA" id="ARBA00022898"/>
    </source>
</evidence>
<dbReference type="InterPro" id="IPR015421">
    <property type="entry name" value="PyrdxlP-dep_Trfase_major"/>
</dbReference>
<organism evidence="4 5">
    <name type="scientific">Chlamydomonas eustigma</name>
    <dbReference type="NCBI Taxonomy" id="1157962"/>
    <lineage>
        <taxon>Eukaryota</taxon>
        <taxon>Viridiplantae</taxon>
        <taxon>Chlorophyta</taxon>
        <taxon>core chlorophytes</taxon>
        <taxon>Chlorophyceae</taxon>
        <taxon>CS clade</taxon>
        <taxon>Chlamydomonadales</taxon>
        <taxon>Chlamydomonadaceae</taxon>
        <taxon>Chlamydomonas</taxon>
    </lineage>
</organism>
<dbReference type="Gene3D" id="3.90.1200.10">
    <property type="match status" value="1"/>
</dbReference>
<dbReference type="SUPFAM" id="SSF56112">
    <property type="entry name" value="Protein kinase-like (PK-like)"/>
    <property type="match status" value="1"/>
</dbReference>
<dbReference type="PANTHER" id="PTHR45688:SF13">
    <property type="entry name" value="ALANINE--GLYOXYLATE AMINOTRANSFERASE 2-LIKE"/>
    <property type="match status" value="1"/>
</dbReference>
<reference evidence="4 5" key="1">
    <citation type="submission" date="2017-08" db="EMBL/GenBank/DDBJ databases">
        <title>Acidophilic green algal genome provides insights into adaptation to an acidic environment.</title>
        <authorList>
            <person name="Hirooka S."/>
            <person name="Hirose Y."/>
            <person name="Kanesaki Y."/>
            <person name="Higuchi S."/>
            <person name="Fujiwara T."/>
            <person name="Onuma R."/>
            <person name="Era A."/>
            <person name="Ohbayashi R."/>
            <person name="Uzuka A."/>
            <person name="Nozaki H."/>
            <person name="Yoshikawa H."/>
            <person name="Miyagishima S.Y."/>
        </authorList>
    </citation>
    <scope>NUCLEOTIDE SEQUENCE [LARGE SCALE GENOMIC DNA]</scope>
    <source>
        <strain evidence="4 5">NIES-2499</strain>
    </source>
</reference>